<sequence length="1805" mass="197636">MLYTPPDLDGSPGSPETDSNRDDADAQFAFDPLVGGCHGGSQSKDASLERKSGSLQLRETSHAPAVVEVAKQVVEIKRLEASTAVELERLKQSGATERTRLLEEGRTQRSACVAAVMKRVMEEHHQTERQKIESTAQVQQAAIAAGVSEAEAQANTPPRPMSHWLLLWLCLGQSRRVRKVGFPVLRVAGFLLVLRGIWSSGFKSTPVTLLQRAWRAVCTSLQQQLRDQLQPLQLSGQDRLPELPELPSLASASRAISTTSGHSHNLNTFHKELEDLGLAGYLEDLLHLGYDGETLRDLKNDDAEVQEMLSAINCRPEHRAVFLKALQRWHRCPAARSFLPGVALSARCPKHRTSLVACHAVGSGNATDLPGSEAATLAWLEERALTKEAVEIGTMLFLAPESKRLETAEVALEMAKDMVASACEGTELQKLRLDGQQCGNQAVSAEAWAPVGISESLAMALVKNKKPIQNLNAESETLSRFTSVLSSAARRSRWQEVTRVFADLRRCRLRPNVIIHNAGINAFGKGARWESALWLLDVMSCSGLVPTVISHNAFISSCDREARWPVALHSMSEMPAGIADLITCNSAVSACRSNWKLALALSSAMAQQSTRLDEFTCGSLLLASERHGIWRLAVGICADMRTMMLRSNSFTYSSALMACEGAAWQQAVLLLQSMEQEATAPNQVCYTAAINACEKGGQWELALAIYSQAEKALHSRDRDDLLCDAGLRALQQGMQWQGALELVFDMTSSQLKPDALCFTSLIEACAKAGEWQTVLKIIAAMCDAGVDDFRIARYEHSTQAGSTLDCFKHSALAAVMQCMNADARPYTYVDTHAGSAVYALGQDHQHLILRLLGSRRSLPWHLASYVNSVRHFQSSTDNTLYPGSPTMALQWMRPQDDALLFELSATIFSQLMQNVQRLSVGRVKMLETNSYWWLLHHLRKQPTSRQLVLIDPPYEPYEAYMAWSLYLVQQLHDAWPSSCIILWYPYLDEQQIDGLYRRLEFMELKDVLIAEFGIEETSSLETSGLLLIRAPTGVEAMLTDLLSSLAMGLGKENLSVRSSVFWLSQWLKSKASADAIFLAMYTCAAKAGVDIGIDAWPATFLSKALASEARAAQGWQGWQEWGSHQRAVSQRKIHPPVAEAMSPILPPVSLRAAQFAELCGTQIHKFDPALCKESQQCRSKGLGLVGEAVEAGRNFAMASKCPKNQSVARLRSSGLRLVDLWGQQAAPDNLFYVDIANVHGNDAKKPSSESRGSGRAEILNFVLASDFTDSAYAASQIADGELDFAVATGSAICHVGEGRAGEGRPGGQRCALEGSLPVGHDFVDGEFPEGDFFWLAALQAARAPVMEQELHRVENAFDQVLPGVDGSTFIVRQRLGPAKIIFHMGLHGPTGHVIVELPYEARKALELYADRSKYFKLWMDKSKSRRDCSERVAQFTPTRTSASTLRPFACGQGQDTCAAEVAVDVQLSASVPGLKAEDAVTAALAGIHHSVVSRDESRRVVQAYVSATWGEEKSLSDEDNVAFDGVMISTSPQHASIQYCLGVLWGYAVRGLVKRLALDRTMDTVPEALATQKQQLERALAIGDPDPSPTNSSPPGRGRSSFLQYASDFFSHSDWAALCQPVSGAVHVIEAELQEAMHAMAILASLESQDFEEDFEVVSGSNEDFENDFRIDAVLLDQAEWKGFQYRAIVYGCLLADAEGILDTHVGPLPRSQRSWVKTLVQTNALSDVRPDQSRRMAAGILAPIQRVAKVLRERVLTTKLREARRSLTELLETSAASAAAASIAAAAAGDQEPGKEADPELDRS</sequence>
<accession>A0A1Q9D0T9</accession>
<gene>
    <name evidence="3" type="primary">rlmJ</name>
    <name evidence="3" type="ORF">AK812_SmicGene29853</name>
</gene>
<keyword evidence="3" id="KW-0489">Methyltransferase</keyword>
<protein>
    <submittedName>
        <fullName evidence="3">Ribosomal RNA large subunit methyltransferase J</fullName>
    </submittedName>
</protein>
<dbReference type="Gene3D" id="1.25.40.10">
    <property type="entry name" value="Tetratricopeptide repeat domain"/>
    <property type="match status" value="3"/>
</dbReference>
<dbReference type="PANTHER" id="PTHR47936">
    <property type="entry name" value="PPR_LONG DOMAIN-CONTAINING PROTEIN"/>
    <property type="match status" value="1"/>
</dbReference>
<evidence type="ECO:0000256" key="1">
    <source>
        <dbReference type="ARBA" id="ARBA00022737"/>
    </source>
</evidence>
<evidence type="ECO:0000313" key="3">
    <source>
        <dbReference type="EMBL" id="OLP88779.1"/>
    </source>
</evidence>
<reference evidence="3 4" key="1">
    <citation type="submission" date="2016-02" db="EMBL/GenBank/DDBJ databases">
        <title>Genome analysis of coral dinoflagellate symbionts highlights evolutionary adaptations to a symbiotic lifestyle.</title>
        <authorList>
            <person name="Aranda M."/>
            <person name="Li Y."/>
            <person name="Liew Y.J."/>
            <person name="Baumgarten S."/>
            <person name="Simakov O."/>
            <person name="Wilson M."/>
            <person name="Piel J."/>
            <person name="Ashoor H."/>
            <person name="Bougouffa S."/>
            <person name="Bajic V.B."/>
            <person name="Ryu T."/>
            <person name="Ravasi T."/>
            <person name="Bayer T."/>
            <person name="Micklem G."/>
            <person name="Kim H."/>
            <person name="Bhak J."/>
            <person name="Lajeunesse T.C."/>
            <person name="Voolstra C.R."/>
        </authorList>
    </citation>
    <scope>NUCLEOTIDE SEQUENCE [LARGE SCALE GENOMIC DNA]</scope>
    <source>
        <strain evidence="3 4">CCMP2467</strain>
    </source>
</reference>
<dbReference type="GO" id="GO:0070475">
    <property type="term" value="P:rRNA base methylation"/>
    <property type="evidence" value="ECO:0007669"/>
    <property type="project" value="InterPro"/>
</dbReference>
<name>A0A1Q9D0T9_SYMMI</name>
<keyword evidence="4" id="KW-1185">Reference proteome</keyword>
<dbReference type="Gene3D" id="3.40.50.150">
    <property type="entry name" value="Vaccinia Virus protein VP39"/>
    <property type="match status" value="1"/>
</dbReference>
<keyword evidence="1" id="KW-0677">Repeat</keyword>
<dbReference type="PROSITE" id="PS51375">
    <property type="entry name" value="PPR"/>
    <property type="match status" value="2"/>
</dbReference>
<evidence type="ECO:0000256" key="2">
    <source>
        <dbReference type="SAM" id="MobiDB-lite"/>
    </source>
</evidence>
<feature type="region of interest" description="Disordered" evidence="2">
    <location>
        <begin position="1"/>
        <end position="56"/>
    </location>
</feature>
<dbReference type="Pfam" id="PF13812">
    <property type="entry name" value="PPR_3"/>
    <property type="match status" value="1"/>
</dbReference>
<dbReference type="GO" id="GO:0008649">
    <property type="term" value="F:rRNA methyltransferase activity"/>
    <property type="evidence" value="ECO:0007669"/>
    <property type="project" value="InterPro"/>
</dbReference>
<evidence type="ECO:0000313" key="4">
    <source>
        <dbReference type="Proteomes" id="UP000186817"/>
    </source>
</evidence>
<dbReference type="Pfam" id="PF04378">
    <property type="entry name" value="RsmJ"/>
    <property type="match status" value="1"/>
</dbReference>
<dbReference type="InterPro" id="IPR007473">
    <property type="entry name" value="RlmJ"/>
</dbReference>
<comment type="caution">
    <text evidence="3">The sequence shown here is derived from an EMBL/GenBank/DDBJ whole genome shotgun (WGS) entry which is preliminary data.</text>
</comment>
<keyword evidence="3" id="KW-0808">Transferase</keyword>
<dbReference type="EMBL" id="LSRX01000795">
    <property type="protein sequence ID" value="OLP88779.1"/>
    <property type="molecule type" value="Genomic_DNA"/>
</dbReference>
<proteinExistence type="predicted"/>
<dbReference type="InterPro" id="IPR011990">
    <property type="entry name" value="TPR-like_helical_dom_sf"/>
</dbReference>
<dbReference type="InterPro" id="IPR029063">
    <property type="entry name" value="SAM-dependent_MTases_sf"/>
</dbReference>
<feature type="compositionally biased region" description="Basic and acidic residues" evidence="2">
    <location>
        <begin position="1793"/>
        <end position="1805"/>
    </location>
</feature>
<dbReference type="InterPro" id="IPR002885">
    <property type="entry name" value="PPR_rpt"/>
</dbReference>
<dbReference type="OrthoDB" id="446670at2759"/>
<dbReference type="Proteomes" id="UP000186817">
    <property type="component" value="Unassembled WGS sequence"/>
</dbReference>
<dbReference type="Pfam" id="PF01535">
    <property type="entry name" value="PPR"/>
    <property type="match status" value="1"/>
</dbReference>
<feature type="region of interest" description="Disordered" evidence="2">
    <location>
        <begin position="1783"/>
        <end position="1805"/>
    </location>
</feature>
<dbReference type="PANTHER" id="PTHR47936:SF1">
    <property type="entry name" value="PENTATRICOPEPTIDE REPEAT-CONTAINING PROTEIN GUN1, CHLOROPLASTIC"/>
    <property type="match status" value="1"/>
</dbReference>
<dbReference type="SUPFAM" id="SSF53335">
    <property type="entry name" value="S-adenosyl-L-methionine-dependent methyltransferases"/>
    <property type="match status" value="1"/>
</dbReference>
<organism evidence="3 4">
    <name type="scientific">Symbiodinium microadriaticum</name>
    <name type="common">Dinoflagellate</name>
    <name type="synonym">Zooxanthella microadriatica</name>
    <dbReference type="NCBI Taxonomy" id="2951"/>
    <lineage>
        <taxon>Eukaryota</taxon>
        <taxon>Sar</taxon>
        <taxon>Alveolata</taxon>
        <taxon>Dinophyceae</taxon>
        <taxon>Suessiales</taxon>
        <taxon>Symbiodiniaceae</taxon>
        <taxon>Symbiodinium</taxon>
    </lineage>
</organism>